<evidence type="ECO:0000256" key="4">
    <source>
        <dbReference type="ARBA" id="ARBA00022989"/>
    </source>
</evidence>
<comment type="caution">
    <text evidence="6">The sequence shown here is derived from an EMBL/GenBank/DDBJ whole genome shotgun (WGS) entry which is preliminary data.</text>
</comment>
<proteinExistence type="inferred from homology"/>
<keyword evidence="5" id="KW-0472">Membrane</keyword>
<keyword evidence="4" id="KW-1133">Transmembrane helix</keyword>
<evidence type="ECO:0000256" key="2">
    <source>
        <dbReference type="ARBA" id="ARBA00007262"/>
    </source>
</evidence>
<gene>
    <name evidence="6" type="ORF">BS47DRAFT_1336190</name>
</gene>
<keyword evidence="7" id="KW-1185">Reference proteome</keyword>
<dbReference type="AlphaFoldDB" id="A0A9P6BCI7"/>
<dbReference type="Pfam" id="PF06140">
    <property type="entry name" value="Ifi-6-16"/>
    <property type="match status" value="1"/>
</dbReference>
<name>A0A9P6BCI7_9AGAM</name>
<dbReference type="Gene3D" id="6.10.110.10">
    <property type="match status" value="1"/>
</dbReference>
<evidence type="ECO:0000256" key="1">
    <source>
        <dbReference type="ARBA" id="ARBA00004141"/>
    </source>
</evidence>
<dbReference type="InterPro" id="IPR009311">
    <property type="entry name" value="IFI6/IFI27-like"/>
</dbReference>
<evidence type="ECO:0000313" key="6">
    <source>
        <dbReference type="EMBL" id="KAF9520216.1"/>
    </source>
</evidence>
<reference evidence="6" key="1">
    <citation type="journal article" date="2020" name="Nat. Commun.">
        <title>Large-scale genome sequencing of mycorrhizal fungi provides insights into the early evolution of symbiotic traits.</title>
        <authorList>
            <person name="Miyauchi S."/>
            <person name="Kiss E."/>
            <person name="Kuo A."/>
            <person name="Drula E."/>
            <person name="Kohler A."/>
            <person name="Sanchez-Garcia M."/>
            <person name="Morin E."/>
            <person name="Andreopoulos B."/>
            <person name="Barry K.W."/>
            <person name="Bonito G."/>
            <person name="Buee M."/>
            <person name="Carver A."/>
            <person name="Chen C."/>
            <person name="Cichocki N."/>
            <person name="Clum A."/>
            <person name="Culley D."/>
            <person name="Crous P.W."/>
            <person name="Fauchery L."/>
            <person name="Girlanda M."/>
            <person name="Hayes R.D."/>
            <person name="Keri Z."/>
            <person name="LaButti K."/>
            <person name="Lipzen A."/>
            <person name="Lombard V."/>
            <person name="Magnuson J."/>
            <person name="Maillard F."/>
            <person name="Murat C."/>
            <person name="Nolan M."/>
            <person name="Ohm R.A."/>
            <person name="Pangilinan J."/>
            <person name="Pereira M.F."/>
            <person name="Perotto S."/>
            <person name="Peter M."/>
            <person name="Pfister S."/>
            <person name="Riley R."/>
            <person name="Sitrit Y."/>
            <person name="Stielow J.B."/>
            <person name="Szollosi G."/>
            <person name="Zifcakova L."/>
            <person name="Stursova M."/>
            <person name="Spatafora J.W."/>
            <person name="Tedersoo L."/>
            <person name="Vaario L.M."/>
            <person name="Yamada A."/>
            <person name="Yan M."/>
            <person name="Wang P."/>
            <person name="Xu J."/>
            <person name="Bruns T."/>
            <person name="Baldrian P."/>
            <person name="Vilgalys R."/>
            <person name="Dunand C."/>
            <person name="Henrissat B."/>
            <person name="Grigoriev I.V."/>
            <person name="Hibbett D."/>
            <person name="Nagy L.G."/>
            <person name="Martin F.M."/>
        </authorList>
    </citation>
    <scope>NUCLEOTIDE SEQUENCE</scope>
    <source>
        <strain evidence="6">UP504</strain>
    </source>
</reference>
<keyword evidence="3" id="KW-0812">Transmembrane</keyword>
<dbReference type="GO" id="GO:0016020">
    <property type="term" value="C:membrane"/>
    <property type="evidence" value="ECO:0007669"/>
    <property type="project" value="UniProtKB-SubCell"/>
</dbReference>
<dbReference type="InterPro" id="IPR038213">
    <property type="entry name" value="IFI6/IFI27-like_sf"/>
</dbReference>
<organism evidence="6 7">
    <name type="scientific">Hydnum rufescens UP504</name>
    <dbReference type="NCBI Taxonomy" id="1448309"/>
    <lineage>
        <taxon>Eukaryota</taxon>
        <taxon>Fungi</taxon>
        <taxon>Dikarya</taxon>
        <taxon>Basidiomycota</taxon>
        <taxon>Agaricomycotina</taxon>
        <taxon>Agaricomycetes</taxon>
        <taxon>Cantharellales</taxon>
        <taxon>Hydnaceae</taxon>
        <taxon>Hydnum</taxon>
    </lineage>
</organism>
<dbReference type="Proteomes" id="UP000886523">
    <property type="component" value="Unassembled WGS sequence"/>
</dbReference>
<comment type="similarity">
    <text evidence="2">Belongs to the IFI6/IFI27 family.</text>
</comment>
<evidence type="ECO:0000313" key="7">
    <source>
        <dbReference type="Proteomes" id="UP000886523"/>
    </source>
</evidence>
<protein>
    <submittedName>
        <fullName evidence="6">Uncharacterized protein</fullName>
    </submittedName>
</protein>
<evidence type="ECO:0000256" key="5">
    <source>
        <dbReference type="ARBA" id="ARBA00023136"/>
    </source>
</evidence>
<sequence length="95" mass="8510">MMIPLTTAAVGVGGAVLCVGLAPFVAPPVLGVPGFGSGGVAAGSYAAGLQASIGNVGAGSWFASAQSVGAGGALPVIGKVVSAGVGAAAAVFVGA</sequence>
<evidence type="ECO:0000256" key="3">
    <source>
        <dbReference type="ARBA" id="ARBA00022692"/>
    </source>
</evidence>
<accession>A0A9P6BCI7</accession>
<comment type="subcellular location">
    <subcellularLocation>
        <location evidence="1">Membrane</location>
        <topology evidence="1">Multi-pass membrane protein</topology>
    </subcellularLocation>
</comment>
<dbReference type="EMBL" id="MU128913">
    <property type="protein sequence ID" value="KAF9520216.1"/>
    <property type="molecule type" value="Genomic_DNA"/>
</dbReference>